<organism evidence="1 2">
    <name type="scientific">Pistacia atlantica</name>
    <dbReference type="NCBI Taxonomy" id="434234"/>
    <lineage>
        <taxon>Eukaryota</taxon>
        <taxon>Viridiplantae</taxon>
        <taxon>Streptophyta</taxon>
        <taxon>Embryophyta</taxon>
        <taxon>Tracheophyta</taxon>
        <taxon>Spermatophyta</taxon>
        <taxon>Magnoliopsida</taxon>
        <taxon>eudicotyledons</taxon>
        <taxon>Gunneridae</taxon>
        <taxon>Pentapetalae</taxon>
        <taxon>rosids</taxon>
        <taxon>malvids</taxon>
        <taxon>Sapindales</taxon>
        <taxon>Anacardiaceae</taxon>
        <taxon>Pistacia</taxon>
    </lineage>
</organism>
<comment type="caution">
    <text evidence="1">The sequence shown here is derived from an EMBL/GenBank/DDBJ whole genome shotgun (WGS) entry which is preliminary data.</text>
</comment>
<reference evidence="2" key="1">
    <citation type="journal article" date="2023" name="G3 (Bethesda)">
        <title>Genome assembly and association tests identify interacting loci associated with vigor, precocity, and sex in interspecific pistachio rootstocks.</title>
        <authorList>
            <person name="Palmer W."/>
            <person name="Jacygrad E."/>
            <person name="Sagayaradj S."/>
            <person name="Cavanaugh K."/>
            <person name="Han R."/>
            <person name="Bertier L."/>
            <person name="Beede B."/>
            <person name="Kafkas S."/>
            <person name="Golino D."/>
            <person name="Preece J."/>
            <person name="Michelmore R."/>
        </authorList>
    </citation>
    <scope>NUCLEOTIDE SEQUENCE [LARGE SCALE GENOMIC DNA]</scope>
</reference>
<evidence type="ECO:0000313" key="2">
    <source>
        <dbReference type="Proteomes" id="UP001164250"/>
    </source>
</evidence>
<sequence>MAGTELLPKEYGYVAIVLVFYCFLNFWMTFQVGKARKKYNVPCPTLYAIESENKEAKLFNCVQRGHQNSLEFISMFFMLMILGGISHPCICAAFGFFYTVTRFFYFKGYATGDPQKRLTIGVMSPFSLFLCFCPAFLEPLAVAEIWISCYNGAYGMHNFVWDTAASRINLCTSAVINL</sequence>
<name>A0ACC1BIH4_9ROSI</name>
<keyword evidence="2" id="KW-1185">Reference proteome</keyword>
<protein>
    <submittedName>
        <fullName evidence="1">Uncharacterized protein</fullName>
    </submittedName>
</protein>
<dbReference type="EMBL" id="CM047900">
    <property type="protein sequence ID" value="KAJ0098733.1"/>
    <property type="molecule type" value="Genomic_DNA"/>
</dbReference>
<dbReference type="Proteomes" id="UP001164250">
    <property type="component" value="Chromosome 4"/>
</dbReference>
<evidence type="ECO:0000313" key="1">
    <source>
        <dbReference type="EMBL" id="KAJ0098733.1"/>
    </source>
</evidence>
<accession>A0ACC1BIH4</accession>
<gene>
    <name evidence="1" type="ORF">Patl1_20964</name>
</gene>
<proteinExistence type="predicted"/>